<accession>A0A1Y2AV44</accession>
<sequence>MHSVLQPLTTTKKMTQIPRVPPFHLQNLHAKTIFLPKDYKRGVTNQPQQIQKKPLSKLRLIENGRRCLLRSTTNRLRCPSRCNPNSSSSSSCSIRCPNPSRCCSSPGLRCPSHHPNSSSNRPNRVRCSSCHRCLLTKDQLVLWRYLRFYRRCRRCLGSFHLLDFG</sequence>
<reference evidence="1 2" key="1">
    <citation type="submission" date="2016-07" db="EMBL/GenBank/DDBJ databases">
        <title>Pervasive Adenine N6-methylation of Active Genes in Fungi.</title>
        <authorList>
            <consortium name="DOE Joint Genome Institute"/>
            <person name="Mondo S.J."/>
            <person name="Dannebaum R.O."/>
            <person name="Kuo R.C."/>
            <person name="Labutti K."/>
            <person name="Haridas S."/>
            <person name="Kuo A."/>
            <person name="Salamov A."/>
            <person name="Ahrendt S.R."/>
            <person name="Lipzen A."/>
            <person name="Sullivan W."/>
            <person name="Andreopoulos W.B."/>
            <person name="Clum A."/>
            <person name="Lindquist E."/>
            <person name="Daum C."/>
            <person name="Ramamoorthy G.K."/>
            <person name="Gryganskyi A."/>
            <person name="Culley D."/>
            <person name="Magnuson J.K."/>
            <person name="James T.Y."/>
            <person name="O'Malley M.A."/>
            <person name="Stajich J.E."/>
            <person name="Spatafora J.W."/>
            <person name="Visel A."/>
            <person name="Grigoriev I.V."/>
        </authorList>
    </citation>
    <scope>NUCLEOTIDE SEQUENCE [LARGE SCALE GENOMIC DNA]</scope>
    <source>
        <strain evidence="1 2">JEL800</strain>
    </source>
</reference>
<keyword evidence="2" id="KW-1185">Reference proteome</keyword>
<dbReference type="EMBL" id="MCGO01000114">
    <property type="protein sequence ID" value="ORY26441.1"/>
    <property type="molecule type" value="Genomic_DNA"/>
</dbReference>
<name>A0A1Y2AV44_9FUNG</name>
<organism evidence="1 2">
    <name type="scientific">Rhizoclosmatium globosum</name>
    <dbReference type="NCBI Taxonomy" id="329046"/>
    <lineage>
        <taxon>Eukaryota</taxon>
        <taxon>Fungi</taxon>
        <taxon>Fungi incertae sedis</taxon>
        <taxon>Chytridiomycota</taxon>
        <taxon>Chytridiomycota incertae sedis</taxon>
        <taxon>Chytridiomycetes</taxon>
        <taxon>Chytridiales</taxon>
        <taxon>Chytriomycetaceae</taxon>
        <taxon>Rhizoclosmatium</taxon>
    </lineage>
</organism>
<evidence type="ECO:0000313" key="2">
    <source>
        <dbReference type="Proteomes" id="UP000193642"/>
    </source>
</evidence>
<dbReference type="AlphaFoldDB" id="A0A1Y2AV44"/>
<proteinExistence type="predicted"/>
<evidence type="ECO:0000313" key="1">
    <source>
        <dbReference type="EMBL" id="ORY26441.1"/>
    </source>
</evidence>
<gene>
    <name evidence="1" type="ORF">BCR33DRAFT_859117</name>
</gene>
<dbReference type="Proteomes" id="UP000193642">
    <property type="component" value="Unassembled WGS sequence"/>
</dbReference>
<protein>
    <submittedName>
        <fullName evidence="1">Uncharacterized protein</fullName>
    </submittedName>
</protein>
<comment type="caution">
    <text evidence="1">The sequence shown here is derived from an EMBL/GenBank/DDBJ whole genome shotgun (WGS) entry which is preliminary data.</text>
</comment>